<evidence type="ECO:0000256" key="2">
    <source>
        <dbReference type="ARBA" id="ARBA00006432"/>
    </source>
</evidence>
<dbReference type="Pfam" id="PF00550">
    <property type="entry name" value="PP-binding"/>
    <property type="match status" value="2"/>
</dbReference>
<dbReference type="FunFam" id="3.30.559.10:FF:000012">
    <property type="entry name" value="Non-ribosomal peptide synthetase"/>
    <property type="match status" value="1"/>
</dbReference>
<dbReference type="PANTHER" id="PTHR45527">
    <property type="entry name" value="NONRIBOSOMAL PEPTIDE SYNTHETASE"/>
    <property type="match status" value="1"/>
</dbReference>
<dbReference type="Pfam" id="PF13193">
    <property type="entry name" value="AMP-binding_C"/>
    <property type="match status" value="2"/>
</dbReference>
<evidence type="ECO:0000259" key="8">
    <source>
        <dbReference type="PROSITE" id="PS50075"/>
    </source>
</evidence>
<dbReference type="Gene3D" id="3.30.559.30">
    <property type="entry name" value="Nonribosomal peptide synthetase, condensation domain"/>
    <property type="match status" value="3"/>
</dbReference>
<keyword evidence="6" id="KW-0045">Antibiotic biosynthesis</keyword>
<sequence>MEETPMDAAASRESWIESLPEHVRESLRARLAGGTAQAAGGRIEPVERTGRPPLSYAQQRLWFLDEFDPGSAEYNSCLSLRLTGALDVAALAAALSALVARHESLRTTFDAVDGEGFQVIGQPFTVPVPVTAIPGPADEERDTVLANLLRAEAARPFDLRRGPLLRALLVRLAAQEHVLAITMHHIITDGWSMGVLGRELAGLYDRSTTTGTYDPGLLLADSALPPLPVQYADFAAWQRATLTGPALERRLSYWTSKLDGIVPLELPTDRPRPAVRTSAGAQHRFTLPADTARRLAEVARAHGATLFMAVTALSQLALSRWSGQHDIAVGTTVSGRDRAETEGLIGFFVNTLVLRAEVDETLSFGAFLDSVRETVLEAFAHADVPFERVVDAVVTERDLSRPPLAQAMVSLQNAPAEPMALHGLLSEEYIFERDQALCDIDIDFWERDGALLGAVQYNSDLFDAATVERLCRHVRILAERLTREPERPMAGVSMLTDEEHDLAVRGWSGAAHPAPTTTLPEEFAAQAARTPDEVALVCGTTSLTFAELEERANRLAHHLAARAIGPEDLVALALPRTEHMVIGILAVLKAGAAYLPLDLDLPADRIAFMIEDAAPALALVHQDLADGRADAFARVPVLDLAAADTRELLAACPAHAPADADRVRPLRPANPAHLIYTSGSTGLPKGVLTDHAGLFNLYRNHLTEFIQPEVRAAGGRRFRVALTAVFSFDTSWEGLLWMVAGHELHVLDDEIRRDPEAIVAYVGKERVDLLDLTPTYAEQVVAAGLLTGEHRPAVLMLGGEAVGEMLWRTLREAGDTTTGYNFYGPTEATVDTLWCRLDLSDRPVVGRPVHNTGVYVLDRLLRPVPAGVPGELHLAGPQLARGYLNRAALTAERFVADPFGPPGSRMYRTGDLVRRSADGVVEYLGRTDDQVKIRGFRIELGEVESALAAHPDVAQAVAVAREGRTGGKQLVGYVVPRPGATAPGTAELRELLARSLPDFMVPTAVVALDELPMTSSRKVDRKALPAPDPAAFAAAATRVPPRTAVEEVLAGIWTQVLGLDGVGVTDNFFELGGNSILSIQVISRVRKTFGIELSARALFDRPTIAGLAQLVAEGRAAAHTGRIVPAGRDRRLPLSFAQARLWFLDEFEPGNAAYNAGGVLRLTGELNTGALSAALSALVLRHEVLRTTFDVIDGEAVQVVGDPYEVRLRVTFVTGDDEAQRDARLDAVLREEIAVPFDLRRGPLLRTLLVRLAPDEHVLAVTLHHIVTDGWSMGVVARELGALYGAARETGARDAREVLDHAGLEPLPVQYADYAVWQRERLTQSELERQLAFWRDRLAGVPPLELPTDRPRPAVRGYAGALHPFRLTPEATAALTRAARTHGASLFMAVTALSRLVLARWSGQRDIALGTLSSGRDRAETEGLIGFFVNTLVLRGEVDESASFGQSLQAVRETVLEAFAHADVPFERVVDAVVTERDLSRPPLVQALIAFQNTPDEPMVLPGLRLSEQPLTRDFSLFDVTFNFWEEGDTLCGSVEYSTELFDESTVRRLVGHLSTLADALDGAADDEPLSRLPMLTPAERERAEHDLTGRRHPVGAATAAERFERQAARTPSAPAVVWDGGQLTYAELNERANRLARHLVSLGVGPEDVVAVSLPRSADLLTALYAVHKAGAAHLPIDPAYPAERVATLLADARPVCLLTHANLPGPAGTAEVPAVPLDAPDTLGRLAALSGTDLGDEDRRAPLRGQNAAYVIYTSGSTGRPKGVVVSQRNLAHYVEWCAGNYPGLAGGAVLHSSISFDLTVTTLFAPLAVGGTVYVGALDETDPAPWAGRPAPTFVKATPSHLPLLESLPDEVLAAGDLVVGGEQLLGETLAAWRSRHPEARVVNEYGPTEATVGCVVHTMSPADPDAPGAVPIGTPSWNMRAHVLDRYLRPVPAGVPGELYLSGEQLARGYLRRPALTADRFVADPFGEPGARMYRTGDLVRRRADGTLEYLGRTDDQVKIRAHRIELGEVEAALAGCPGVGQVCVVAADGPSGPRLVGYAAPRPDSPGWDADALRAHAARVLPEYMVPSAFVVLEALPLTVNGKVDRAALPDPEAARTPQMSWARPSTDTERVIADVFAELLGLEQVSVDDNFFELGGDSILSIQLIARCRRAGVTLTSKDVFRGGSVRALAALVDGAAQTDDAPRPKENEAADGGPLPLSPIQQWFFDSYGAASHYNMSVRLTLAPGADLDTVTAAAQAVLAHHTSLRLRFGGPDGQHRQSVAPAGEAVRVHREDLRAVDPEQWEDTVAGQVVRAQESLDLERGPVARCVLLDGGERNPSTLLLVMHHLVVDAVSLRILVDDFVTACEQRAAGRDIQLEPVGTTFPEWISELSSRAATGAWEAEIPYWRETVSREFPEIPLDRTGENLVASEAEYTVELDEAETESVLRTVPGRYRVRTEEILLTALGAAVQSWAGPGGVTLDLEGHGRDEAVGETDLSRTVGWFTVLHPLHLTVPAEGDARSRLRAVARQVRAVPGRGLGYGVLRHLRGVQELAPASPPRILFNYLGRFDSGDRTPGGSLVRSVAAADHQHDGSLPRPHLLDVTAAVADGRLRIAVRYSRDLHDAQTIARFATRLTAELRALTAAR</sequence>
<dbReference type="NCBIfam" id="TIGR01733">
    <property type="entry name" value="AA-adenyl-dom"/>
    <property type="match status" value="2"/>
</dbReference>
<dbReference type="CDD" id="cd19531">
    <property type="entry name" value="LCL_NRPS-like"/>
    <property type="match status" value="2"/>
</dbReference>
<evidence type="ECO:0000256" key="5">
    <source>
        <dbReference type="ARBA" id="ARBA00022737"/>
    </source>
</evidence>
<dbReference type="PROSITE" id="PS50075">
    <property type="entry name" value="CARRIER"/>
    <property type="match status" value="2"/>
</dbReference>
<dbReference type="PROSITE" id="PS00012">
    <property type="entry name" value="PHOSPHOPANTETHEINE"/>
    <property type="match status" value="1"/>
</dbReference>
<dbReference type="Gene3D" id="2.30.38.10">
    <property type="entry name" value="Luciferase, Domain 3"/>
    <property type="match status" value="2"/>
</dbReference>
<comment type="similarity">
    <text evidence="2">Belongs to the ATP-dependent AMP-binding enzyme family.</text>
</comment>
<dbReference type="SUPFAM" id="SSF52777">
    <property type="entry name" value="CoA-dependent acyltransferases"/>
    <property type="match status" value="6"/>
</dbReference>
<dbReference type="Gene3D" id="1.10.1200.10">
    <property type="entry name" value="ACP-like"/>
    <property type="match status" value="2"/>
</dbReference>
<dbReference type="InterPro" id="IPR020845">
    <property type="entry name" value="AMP-binding_CS"/>
</dbReference>
<keyword evidence="4" id="KW-0597">Phosphoprotein</keyword>
<feature type="domain" description="Carrier" evidence="8">
    <location>
        <begin position="1040"/>
        <end position="1115"/>
    </location>
</feature>
<dbReference type="PROSITE" id="PS00455">
    <property type="entry name" value="AMP_BINDING"/>
    <property type="match status" value="2"/>
</dbReference>
<dbReference type="CDD" id="cd19534">
    <property type="entry name" value="E_NRPS"/>
    <property type="match status" value="1"/>
</dbReference>
<dbReference type="FunFam" id="1.10.1200.10:FF:000005">
    <property type="entry name" value="Nonribosomal peptide synthetase 1"/>
    <property type="match status" value="2"/>
</dbReference>
<feature type="domain" description="Carrier" evidence="8">
    <location>
        <begin position="2109"/>
        <end position="2183"/>
    </location>
</feature>
<dbReference type="GO" id="GO:0008610">
    <property type="term" value="P:lipid biosynthetic process"/>
    <property type="evidence" value="ECO:0007669"/>
    <property type="project" value="UniProtKB-ARBA"/>
</dbReference>
<dbReference type="FunFam" id="3.40.50.980:FF:000001">
    <property type="entry name" value="Non-ribosomal peptide synthetase"/>
    <property type="match status" value="2"/>
</dbReference>
<proteinExistence type="inferred from homology"/>
<dbReference type="SUPFAM" id="SSF56801">
    <property type="entry name" value="Acetyl-CoA synthetase-like"/>
    <property type="match status" value="2"/>
</dbReference>
<dbReference type="GO" id="GO:0044550">
    <property type="term" value="P:secondary metabolite biosynthetic process"/>
    <property type="evidence" value="ECO:0007669"/>
    <property type="project" value="TreeGrafter"/>
</dbReference>
<dbReference type="GO" id="GO:0005737">
    <property type="term" value="C:cytoplasm"/>
    <property type="evidence" value="ECO:0007669"/>
    <property type="project" value="TreeGrafter"/>
</dbReference>
<name>L8PDB9_STRVR</name>
<dbReference type="GO" id="GO:0003824">
    <property type="term" value="F:catalytic activity"/>
    <property type="evidence" value="ECO:0007669"/>
    <property type="project" value="InterPro"/>
</dbReference>
<evidence type="ECO:0000256" key="7">
    <source>
        <dbReference type="SAM" id="MobiDB-lite"/>
    </source>
</evidence>
<evidence type="ECO:0000313" key="9">
    <source>
        <dbReference type="EMBL" id="ELS53317.1"/>
    </source>
</evidence>
<dbReference type="Pfam" id="PF00668">
    <property type="entry name" value="Condensation"/>
    <property type="match status" value="3"/>
</dbReference>
<comment type="caution">
    <text evidence="9">The sequence shown here is derived from an EMBL/GenBank/DDBJ whole genome shotgun (WGS) entry which is preliminary data.</text>
</comment>
<dbReference type="InterPro" id="IPR025110">
    <property type="entry name" value="AMP-bd_C"/>
</dbReference>
<dbReference type="Pfam" id="PF00501">
    <property type="entry name" value="AMP-binding"/>
    <property type="match status" value="2"/>
</dbReference>
<dbReference type="SUPFAM" id="SSF47336">
    <property type="entry name" value="ACP-like"/>
    <property type="match status" value="2"/>
</dbReference>
<dbReference type="GO" id="GO:0017000">
    <property type="term" value="P:antibiotic biosynthetic process"/>
    <property type="evidence" value="ECO:0007669"/>
    <property type="project" value="UniProtKB-KW"/>
</dbReference>
<reference evidence="9 10" key="1">
    <citation type="journal article" date="2013" name="Genome Announc.">
        <title>Draft Genome Sequence of Streptomyces viridochromogenes Strain Tu57, Producer of Avilamycin.</title>
        <authorList>
            <person name="Gruning B.A."/>
            <person name="Erxleben A."/>
            <person name="Hahnlein A."/>
            <person name="Gunther S."/>
        </authorList>
    </citation>
    <scope>NUCLEOTIDE SEQUENCE [LARGE SCALE GENOMIC DNA]</scope>
    <source>
        <strain evidence="9 10">Tue57</strain>
    </source>
</reference>
<dbReference type="SMART" id="SM00823">
    <property type="entry name" value="PKS_PP"/>
    <property type="match status" value="2"/>
</dbReference>
<dbReference type="InterPro" id="IPR010071">
    <property type="entry name" value="AA_adenyl_dom"/>
</dbReference>
<dbReference type="InterPro" id="IPR001242">
    <property type="entry name" value="Condensation_dom"/>
</dbReference>
<dbReference type="NCBIfam" id="TIGR01720">
    <property type="entry name" value="NRPS-para261"/>
    <property type="match status" value="1"/>
</dbReference>
<dbReference type="InterPro" id="IPR036736">
    <property type="entry name" value="ACP-like_sf"/>
</dbReference>
<dbReference type="CDD" id="cd05930">
    <property type="entry name" value="A_NRPS"/>
    <property type="match status" value="2"/>
</dbReference>
<accession>L8PDB9</accession>
<dbReference type="InterPro" id="IPR009081">
    <property type="entry name" value="PP-bd_ACP"/>
</dbReference>
<dbReference type="SMART" id="SM01294">
    <property type="entry name" value="PKS_PP_betabranch"/>
    <property type="match status" value="1"/>
</dbReference>
<dbReference type="InterPro" id="IPR006162">
    <property type="entry name" value="Ppantetheine_attach_site"/>
</dbReference>
<dbReference type="PATRIC" id="fig|1160705.3.peg.5650"/>
<dbReference type="InterPro" id="IPR000873">
    <property type="entry name" value="AMP-dep_synth/lig_dom"/>
</dbReference>
<comment type="cofactor">
    <cofactor evidence="1">
        <name>pantetheine 4'-phosphate</name>
        <dbReference type="ChEBI" id="CHEBI:47942"/>
    </cofactor>
</comment>
<dbReference type="InterPro" id="IPR045851">
    <property type="entry name" value="AMP-bd_C_sf"/>
</dbReference>
<dbReference type="GO" id="GO:0031177">
    <property type="term" value="F:phosphopantetheine binding"/>
    <property type="evidence" value="ECO:0007669"/>
    <property type="project" value="InterPro"/>
</dbReference>
<feature type="region of interest" description="Disordered" evidence="7">
    <location>
        <begin position="2183"/>
        <end position="2202"/>
    </location>
</feature>
<dbReference type="PANTHER" id="PTHR45527:SF1">
    <property type="entry name" value="FATTY ACID SYNTHASE"/>
    <property type="match status" value="1"/>
</dbReference>
<dbReference type="InterPro" id="IPR023213">
    <property type="entry name" value="CAT-like_dom_sf"/>
</dbReference>
<dbReference type="EMBL" id="AMLP01000173">
    <property type="protein sequence ID" value="ELS53317.1"/>
    <property type="molecule type" value="Genomic_DNA"/>
</dbReference>
<evidence type="ECO:0000256" key="4">
    <source>
        <dbReference type="ARBA" id="ARBA00022553"/>
    </source>
</evidence>
<dbReference type="Proteomes" id="UP000011205">
    <property type="component" value="Unassembled WGS sequence"/>
</dbReference>
<dbReference type="FunFam" id="2.30.38.10:FF:000001">
    <property type="entry name" value="Non-ribosomal peptide synthetase PvdI"/>
    <property type="match status" value="2"/>
</dbReference>
<dbReference type="InterPro" id="IPR020806">
    <property type="entry name" value="PKS_PP-bd"/>
</dbReference>
<protein>
    <submittedName>
        <fullName evidence="9">Putative Peptide synthetase ScpsB</fullName>
    </submittedName>
</protein>
<organism evidence="9 10">
    <name type="scientific">Streptomyces viridochromogenes Tue57</name>
    <dbReference type="NCBI Taxonomy" id="1160705"/>
    <lineage>
        <taxon>Bacteria</taxon>
        <taxon>Bacillati</taxon>
        <taxon>Actinomycetota</taxon>
        <taxon>Actinomycetes</taxon>
        <taxon>Kitasatosporales</taxon>
        <taxon>Streptomycetaceae</taxon>
        <taxon>Streptomyces</taxon>
    </lineage>
</organism>
<evidence type="ECO:0000256" key="3">
    <source>
        <dbReference type="ARBA" id="ARBA00022450"/>
    </source>
</evidence>
<keyword evidence="5" id="KW-0677">Repeat</keyword>
<dbReference type="Gene3D" id="3.30.300.30">
    <property type="match status" value="2"/>
</dbReference>
<dbReference type="InterPro" id="IPR010060">
    <property type="entry name" value="NRPS_synth"/>
</dbReference>
<evidence type="ECO:0000256" key="6">
    <source>
        <dbReference type="ARBA" id="ARBA00023194"/>
    </source>
</evidence>
<dbReference type="Gene3D" id="3.40.50.980">
    <property type="match status" value="4"/>
</dbReference>
<dbReference type="FunFam" id="3.30.300.30:FF:000010">
    <property type="entry name" value="Enterobactin synthetase component F"/>
    <property type="match status" value="2"/>
</dbReference>
<dbReference type="Gene3D" id="3.30.559.10">
    <property type="entry name" value="Chloramphenicol acetyltransferase-like domain"/>
    <property type="match status" value="3"/>
</dbReference>
<evidence type="ECO:0000313" key="10">
    <source>
        <dbReference type="Proteomes" id="UP000011205"/>
    </source>
</evidence>
<keyword evidence="3" id="KW-0596">Phosphopantetheine</keyword>
<evidence type="ECO:0000256" key="1">
    <source>
        <dbReference type="ARBA" id="ARBA00001957"/>
    </source>
</evidence>
<gene>
    <name evidence="9" type="ORF">STVIR_5714</name>
</gene>
<dbReference type="GO" id="GO:0043041">
    <property type="term" value="P:amino acid activation for nonribosomal peptide biosynthetic process"/>
    <property type="evidence" value="ECO:0007669"/>
    <property type="project" value="TreeGrafter"/>
</dbReference>